<evidence type="ECO:0000313" key="3">
    <source>
        <dbReference type="Proteomes" id="UP001361239"/>
    </source>
</evidence>
<evidence type="ECO:0000313" key="2">
    <source>
        <dbReference type="EMBL" id="MEJ5977739.1"/>
    </source>
</evidence>
<protein>
    <submittedName>
        <fullName evidence="2">OsmC family protein</fullName>
    </submittedName>
</protein>
<dbReference type="InterPro" id="IPR015946">
    <property type="entry name" value="KH_dom-like_a/b"/>
</dbReference>
<dbReference type="InterPro" id="IPR003718">
    <property type="entry name" value="OsmC/Ohr_fam"/>
</dbReference>
<keyword evidence="3" id="KW-1185">Reference proteome</keyword>
<comment type="caution">
    <text evidence="2">The sequence shown here is derived from an EMBL/GenBank/DDBJ whole genome shotgun (WGS) entry which is preliminary data.</text>
</comment>
<accession>A0ABU8RXJ2</accession>
<dbReference type="EMBL" id="JBBHJZ010000002">
    <property type="protein sequence ID" value="MEJ5977739.1"/>
    <property type="molecule type" value="Genomic_DNA"/>
</dbReference>
<feature type="region of interest" description="Disordered" evidence="1">
    <location>
        <begin position="19"/>
        <end position="39"/>
    </location>
</feature>
<reference evidence="2 3" key="1">
    <citation type="submission" date="2024-03" db="EMBL/GenBank/DDBJ databases">
        <authorList>
            <person name="Jo J.-H."/>
        </authorList>
    </citation>
    <scope>NUCLEOTIDE SEQUENCE [LARGE SCALE GENOMIC DNA]</scope>
    <source>
        <strain evidence="2 3">PS1R-30</strain>
    </source>
</reference>
<dbReference type="RefSeq" id="WP_339587669.1">
    <property type="nucleotide sequence ID" value="NZ_JBBHJZ010000002.1"/>
</dbReference>
<proteinExistence type="predicted"/>
<dbReference type="PANTHER" id="PTHR39624">
    <property type="entry name" value="PROTEIN INVOLVED IN RIMO-MEDIATED BETA-METHYLTHIOLATION OF RIBOSOMAL PROTEIN S12 YCAO"/>
    <property type="match status" value="1"/>
</dbReference>
<sequence length="129" mass="13980">MAKGTATIGRDRYFTRIAMSGHPETADEPPSNGGENRGPAPYDLLLASLGACTAITLRMYADRKQWPLESVEVDLELVRGADGGFEIERRLKPVGLDAEQALRLAEIAEKTPVTLTLKHGLPIHTSLAN</sequence>
<dbReference type="SUPFAM" id="SSF82784">
    <property type="entry name" value="OsmC-like"/>
    <property type="match status" value="1"/>
</dbReference>
<dbReference type="Proteomes" id="UP001361239">
    <property type="component" value="Unassembled WGS sequence"/>
</dbReference>
<gene>
    <name evidence="2" type="ORF">WG901_13910</name>
</gene>
<dbReference type="PANTHER" id="PTHR39624:SF2">
    <property type="entry name" value="OSMC-LIKE PROTEIN"/>
    <property type="match status" value="1"/>
</dbReference>
<dbReference type="Pfam" id="PF02566">
    <property type="entry name" value="OsmC"/>
    <property type="match status" value="1"/>
</dbReference>
<organism evidence="2 3">
    <name type="scientific">Novosphingobium anseongense</name>
    <dbReference type="NCBI Taxonomy" id="3133436"/>
    <lineage>
        <taxon>Bacteria</taxon>
        <taxon>Pseudomonadati</taxon>
        <taxon>Pseudomonadota</taxon>
        <taxon>Alphaproteobacteria</taxon>
        <taxon>Sphingomonadales</taxon>
        <taxon>Sphingomonadaceae</taxon>
        <taxon>Novosphingobium</taxon>
    </lineage>
</organism>
<dbReference type="InterPro" id="IPR036102">
    <property type="entry name" value="OsmC/Ohrsf"/>
</dbReference>
<evidence type="ECO:0000256" key="1">
    <source>
        <dbReference type="SAM" id="MobiDB-lite"/>
    </source>
</evidence>
<dbReference type="Gene3D" id="3.30.300.20">
    <property type="match status" value="1"/>
</dbReference>
<name>A0ABU8RXJ2_9SPHN</name>